<evidence type="ECO:0000256" key="4">
    <source>
        <dbReference type="ARBA" id="ARBA00022748"/>
    </source>
</evidence>
<dbReference type="PANTHER" id="PTHR31272:SF9">
    <property type="entry name" value="BLL1027 PROTEIN"/>
    <property type="match status" value="1"/>
</dbReference>
<feature type="transmembrane region" description="Helical" evidence="7">
    <location>
        <begin position="41"/>
        <end position="65"/>
    </location>
</feature>
<comment type="similarity">
    <text evidence="2">Belongs to the DsbD family.</text>
</comment>
<sequence>MDASIVIAFLAGVVTVASPCVLPLLPVILASSAQSGRLRPWGVLAGFVVFFTAVTLTLATIVNALGVHPDVVRIISAVVLIACGLVLIVPPLSRLFERSTGSLANATLHLPNGDGFGGGFVIGAGLGLAWTPCVGPVMASVLTLAMNQQVTLQATLITLAFSLGTALPMIAVIFGGRAVLRRFSILQAHGDRIKQVFGLLLILVGVFLLTGFDRTIQLWLFDLFPHWEETLTGWEYSLAN</sequence>
<protein>
    <submittedName>
        <fullName evidence="9">Cytochrome c biogenesis protein CcdA</fullName>
    </submittedName>
</protein>
<dbReference type="GO" id="GO:0016020">
    <property type="term" value="C:membrane"/>
    <property type="evidence" value="ECO:0007669"/>
    <property type="project" value="UniProtKB-SubCell"/>
</dbReference>
<gene>
    <name evidence="9" type="ORF">SAMN02983003_3596</name>
</gene>
<keyword evidence="5 7" id="KW-1133">Transmembrane helix</keyword>
<dbReference type="Proteomes" id="UP000183447">
    <property type="component" value="Unassembled WGS sequence"/>
</dbReference>
<organism evidence="9 10">
    <name type="scientific">Devosia enhydra</name>
    <dbReference type="NCBI Taxonomy" id="665118"/>
    <lineage>
        <taxon>Bacteria</taxon>
        <taxon>Pseudomonadati</taxon>
        <taxon>Pseudomonadota</taxon>
        <taxon>Alphaproteobacteria</taxon>
        <taxon>Hyphomicrobiales</taxon>
        <taxon>Devosiaceae</taxon>
        <taxon>Devosia</taxon>
    </lineage>
</organism>
<dbReference type="GO" id="GO:0017004">
    <property type="term" value="P:cytochrome complex assembly"/>
    <property type="evidence" value="ECO:0007669"/>
    <property type="project" value="UniProtKB-KW"/>
</dbReference>
<comment type="subcellular location">
    <subcellularLocation>
        <location evidence="1">Membrane</location>
        <topology evidence="1">Multi-pass membrane protein</topology>
    </subcellularLocation>
</comment>
<evidence type="ECO:0000256" key="2">
    <source>
        <dbReference type="ARBA" id="ARBA00006143"/>
    </source>
</evidence>
<feature type="transmembrane region" description="Helical" evidence="7">
    <location>
        <begin position="71"/>
        <end position="92"/>
    </location>
</feature>
<evidence type="ECO:0000256" key="3">
    <source>
        <dbReference type="ARBA" id="ARBA00022692"/>
    </source>
</evidence>
<evidence type="ECO:0000313" key="10">
    <source>
        <dbReference type="Proteomes" id="UP000183447"/>
    </source>
</evidence>
<keyword evidence="10" id="KW-1185">Reference proteome</keyword>
<name>A0A1K2I260_9HYPH</name>
<dbReference type="RefSeq" id="WP_072345956.1">
    <property type="nucleotide sequence ID" value="NZ_FPKU01000003.1"/>
</dbReference>
<keyword evidence="4" id="KW-0201">Cytochrome c-type biogenesis</keyword>
<keyword evidence="3 7" id="KW-0812">Transmembrane</keyword>
<accession>A0A1K2I260</accession>
<feature type="transmembrane region" description="Helical" evidence="7">
    <location>
        <begin position="6"/>
        <end position="29"/>
    </location>
</feature>
<feature type="transmembrane region" description="Helical" evidence="7">
    <location>
        <begin position="196"/>
        <end position="212"/>
    </location>
</feature>
<feature type="transmembrane region" description="Helical" evidence="7">
    <location>
        <begin position="150"/>
        <end position="175"/>
    </location>
</feature>
<evidence type="ECO:0000256" key="1">
    <source>
        <dbReference type="ARBA" id="ARBA00004141"/>
    </source>
</evidence>
<dbReference type="PANTHER" id="PTHR31272">
    <property type="entry name" value="CYTOCHROME C-TYPE BIOGENESIS PROTEIN HI_1454-RELATED"/>
    <property type="match status" value="1"/>
</dbReference>
<feature type="domain" description="Cytochrome C biogenesis protein transmembrane" evidence="8">
    <location>
        <begin position="5"/>
        <end position="210"/>
    </location>
</feature>
<dbReference type="Pfam" id="PF02683">
    <property type="entry name" value="DsbD_TM"/>
    <property type="match status" value="1"/>
</dbReference>
<dbReference type="EMBL" id="FPKU01000003">
    <property type="protein sequence ID" value="SFZ86416.1"/>
    <property type="molecule type" value="Genomic_DNA"/>
</dbReference>
<reference evidence="9 10" key="1">
    <citation type="submission" date="2016-11" db="EMBL/GenBank/DDBJ databases">
        <authorList>
            <person name="Jaros S."/>
            <person name="Januszkiewicz K."/>
            <person name="Wedrychowicz H."/>
        </authorList>
    </citation>
    <scope>NUCLEOTIDE SEQUENCE [LARGE SCALE GENOMIC DNA]</scope>
    <source>
        <strain evidence="9 10">ATCC 23634</strain>
    </source>
</reference>
<evidence type="ECO:0000256" key="7">
    <source>
        <dbReference type="SAM" id="Phobius"/>
    </source>
</evidence>
<dbReference type="AlphaFoldDB" id="A0A1K2I260"/>
<dbReference type="InterPro" id="IPR003834">
    <property type="entry name" value="Cyt_c_assmbl_TM_dom"/>
</dbReference>
<evidence type="ECO:0000313" key="9">
    <source>
        <dbReference type="EMBL" id="SFZ86416.1"/>
    </source>
</evidence>
<evidence type="ECO:0000256" key="6">
    <source>
        <dbReference type="ARBA" id="ARBA00023136"/>
    </source>
</evidence>
<evidence type="ECO:0000259" key="8">
    <source>
        <dbReference type="Pfam" id="PF02683"/>
    </source>
</evidence>
<proteinExistence type="inferred from homology"/>
<evidence type="ECO:0000256" key="5">
    <source>
        <dbReference type="ARBA" id="ARBA00022989"/>
    </source>
</evidence>
<feature type="transmembrane region" description="Helical" evidence="7">
    <location>
        <begin position="113"/>
        <end position="130"/>
    </location>
</feature>
<keyword evidence="6 7" id="KW-0472">Membrane</keyword>
<dbReference type="OrthoDB" id="9811352at2"/>
<dbReference type="STRING" id="665118.SAMN02983003_3596"/>
<dbReference type="InterPro" id="IPR051790">
    <property type="entry name" value="Cytochrome_c-biogenesis_DsbD"/>
</dbReference>